<dbReference type="Proteomes" id="UP000830115">
    <property type="component" value="Chromosome"/>
</dbReference>
<accession>A0ABY4MM48</accession>
<protein>
    <recommendedName>
        <fullName evidence="3">Tetratricopeptide repeat protein</fullName>
    </recommendedName>
</protein>
<reference evidence="1" key="1">
    <citation type="submission" date="2021-10" db="EMBL/GenBank/DDBJ databases">
        <title>Streptomyces nigrumlapis sp.nov.,an antimicrobial producing actinobacterium isolated from Black Gobi rocks.</title>
        <authorList>
            <person name="Wen Y."/>
            <person name="Zhang W."/>
            <person name="Liu X.G."/>
        </authorList>
    </citation>
    <scope>NUCLEOTIDE SEQUENCE</scope>
    <source>
        <strain evidence="1">ST13-2-2</strain>
    </source>
</reference>
<gene>
    <name evidence="1" type="ORF">K9S39_41100</name>
</gene>
<keyword evidence="2" id="KW-1185">Reference proteome</keyword>
<sequence>MGTGYAARAHLASGDTDVALDRARQAVTFLASPSFGVEKQGQLLRTETPDNQAGAWQELGAALTLRAA</sequence>
<evidence type="ECO:0008006" key="3">
    <source>
        <dbReference type="Google" id="ProtNLM"/>
    </source>
</evidence>
<proteinExistence type="predicted"/>
<evidence type="ECO:0000313" key="2">
    <source>
        <dbReference type="Proteomes" id="UP000830115"/>
    </source>
</evidence>
<dbReference type="RefSeq" id="WP_248868339.1">
    <property type="nucleotide sequence ID" value="NZ_CP086322.1"/>
</dbReference>
<name>A0ABY4MM48_9ACTN</name>
<evidence type="ECO:0000313" key="1">
    <source>
        <dbReference type="EMBL" id="UQA97411.1"/>
    </source>
</evidence>
<dbReference type="EMBL" id="CP086322">
    <property type="protein sequence ID" value="UQA97411.1"/>
    <property type="molecule type" value="Genomic_DNA"/>
</dbReference>
<organism evidence="1 2">
    <name type="scientific">Streptomyces halobius</name>
    <dbReference type="NCBI Taxonomy" id="2879846"/>
    <lineage>
        <taxon>Bacteria</taxon>
        <taxon>Bacillati</taxon>
        <taxon>Actinomycetota</taxon>
        <taxon>Actinomycetes</taxon>
        <taxon>Kitasatosporales</taxon>
        <taxon>Streptomycetaceae</taxon>
        <taxon>Streptomyces</taxon>
    </lineage>
</organism>